<dbReference type="Proteomes" id="UP000294530">
    <property type="component" value="Unassembled WGS sequence"/>
</dbReference>
<dbReference type="AlphaFoldDB" id="A0A976IBT2"/>
<dbReference type="KEGG" id="blac:94345514"/>
<dbReference type="RefSeq" id="XP_067815784.1">
    <property type="nucleotide sequence ID" value="XM_067959843.1"/>
</dbReference>
<proteinExistence type="predicted"/>
<evidence type="ECO:0000313" key="2">
    <source>
        <dbReference type="Proteomes" id="UP000294530"/>
    </source>
</evidence>
<organism evidence="1 2">
    <name type="scientific">Bremia lactucae</name>
    <name type="common">Lettuce downy mildew</name>
    <dbReference type="NCBI Taxonomy" id="4779"/>
    <lineage>
        <taxon>Eukaryota</taxon>
        <taxon>Sar</taxon>
        <taxon>Stramenopiles</taxon>
        <taxon>Oomycota</taxon>
        <taxon>Peronosporomycetes</taxon>
        <taxon>Peronosporales</taxon>
        <taxon>Peronosporaceae</taxon>
        <taxon>Bremia</taxon>
    </lineage>
</organism>
<evidence type="ECO:0000313" key="1">
    <source>
        <dbReference type="EMBL" id="TDH66285.1"/>
    </source>
</evidence>
<dbReference type="PANTHER" id="PTHR39200">
    <property type="entry name" value="HYPOTHETICAL EXPORTED PROTEIN"/>
    <property type="match status" value="1"/>
</dbReference>
<name>A0A976IBT2_BRELC</name>
<gene>
    <name evidence="1" type="ORF">CCR75_001742</name>
</gene>
<dbReference type="EMBL" id="SHOA02000018">
    <property type="protein sequence ID" value="TDH66285.1"/>
    <property type="molecule type" value="Genomic_DNA"/>
</dbReference>
<reference evidence="1 2" key="1">
    <citation type="journal article" date="2021" name="Genome Biol.">
        <title>AFLAP: assembly-free linkage analysis pipeline using k-mers from genome sequencing data.</title>
        <authorList>
            <person name="Fletcher K."/>
            <person name="Zhang L."/>
            <person name="Gil J."/>
            <person name="Han R."/>
            <person name="Cavanaugh K."/>
            <person name="Michelmore R."/>
        </authorList>
    </citation>
    <scope>NUCLEOTIDE SEQUENCE [LARGE SCALE GENOMIC DNA]</scope>
    <source>
        <strain evidence="1 2">SF5</strain>
    </source>
</reference>
<protein>
    <submittedName>
        <fullName evidence="1">Uncharacterized protein</fullName>
    </submittedName>
</protein>
<accession>A0A976IBT2</accession>
<comment type="caution">
    <text evidence="1">The sequence shown here is derived from an EMBL/GenBank/DDBJ whole genome shotgun (WGS) entry which is preliminary data.</text>
</comment>
<dbReference type="GeneID" id="94345514"/>
<sequence length="311" mass="34385">MQTRNFLVIALAAASQTAYGKAHIETISGPIEQHDNSQFAKQWTLQSDDYKNTLDSIRLSFDGKALIHRVNYLPEGVLGFVNVTGHSFAAVDAVSISHEDAYYDVADRFDDFDSEDVSDSDFDFDSDDNFVGRYLDISVPSDRSSGRVRIVITLAPYRSVRRIKTERKANVVIENNVLINSGAKATLAIKSVDYSSVLVESPRAYVTLQVLSLKASNSASITYKAGYLVNVGLLKVSSIQHAAIAFVCDSIKVQRMQLKALVGGRMCFSAHQIKARKHDVDGKKMISMSNANKKYGTKGDDSCRANDYRFL</sequence>
<keyword evidence="2" id="KW-1185">Reference proteome</keyword>
<dbReference type="PANTHER" id="PTHR39200:SF1">
    <property type="entry name" value="AUTO-TRANSPORTER ADHESIN HEAD GIN DOMAIN-CONTAINING PROTEIN-RELATED"/>
    <property type="match status" value="1"/>
</dbReference>